<keyword evidence="2" id="KW-1185">Reference proteome</keyword>
<dbReference type="Proteomes" id="UP000276133">
    <property type="component" value="Unassembled WGS sequence"/>
</dbReference>
<name>A0A3M7PV24_BRAPC</name>
<proteinExistence type="predicted"/>
<organism evidence="1 2">
    <name type="scientific">Brachionus plicatilis</name>
    <name type="common">Marine rotifer</name>
    <name type="synonym">Brachionus muelleri</name>
    <dbReference type="NCBI Taxonomy" id="10195"/>
    <lineage>
        <taxon>Eukaryota</taxon>
        <taxon>Metazoa</taxon>
        <taxon>Spiralia</taxon>
        <taxon>Gnathifera</taxon>
        <taxon>Rotifera</taxon>
        <taxon>Eurotatoria</taxon>
        <taxon>Monogononta</taxon>
        <taxon>Pseudotrocha</taxon>
        <taxon>Ploima</taxon>
        <taxon>Brachionidae</taxon>
        <taxon>Brachionus</taxon>
    </lineage>
</organism>
<protein>
    <submittedName>
        <fullName evidence="1">Uncharacterized protein</fullName>
    </submittedName>
</protein>
<evidence type="ECO:0000313" key="2">
    <source>
        <dbReference type="Proteomes" id="UP000276133"/>
    </source>
</evidence>
<reference evidence="1 2" key="1">
    <citation type="journal article" date="2018" name="Sci. Rep.">
        <title>Genomic signatures of local adaptation to the degree of environmental predictability in rotifers.</title>
        <authorList>
            <person name="Franch-Gras L."/>
            <person name="Hahn C."/>
            <person name="Garcia-Roger E.M."/>
            <person name="Carmona M.J."/>
            <person name="Serra M."/>
            <person name="Gomez A."/>
        </authorList>
    </citation>
    <scope>NUCLEOTIDE SEQUENCE [LARGE SCALE GENOMIC DNA]</scope>
    <source>
        <strain evidence="1">HYR1</strain>
    </source>
</reference>
<accession>A0A3M7PV24</accession>
<sequence length="115" mass="13424">MMLNCNYAIIKSIIDNRLPTLVALDSLKLHFESLGLPLPLSKPQPLKDGNEIFYDDLEKIAGLSTLKDKPGITFLIFRKTKNRDADLILDFRISEKITYYVYCMVWFNKSLRKFY</sequence>
<dbReference type="AlphaFoldDB" id="A0A3M7PV24"/>
<gene>
    <name evidence="1" type="ORF">BpHYR1_009259</name>
</gene>
<dbReference type="EMBL" id="REGN01008692">
    <property type="protein sequence ID" value="RNA02977.1"/>
    <property type="molecule type" value="Genomic_DNA"/>
</dbReference>
<comment type="caution">
    <text evidence="1">The sequence shown here is derived from an EMBL/GenBank/DDBJ whole genome shotgun (WGS) entry which is preliminary data.</text>
</comment>
<evidence type="ECO:0000313" key="1">
    <source>
        <dbReference type="EMBL" id="RNA02977.1"/>
    </source>
</evidence>